<reference evidence="2 3" key="1">
    <citation type="journal article" date="2016" name="Int. J. Syst. Evol. Microbiol.">
        <title>Paenibacillus damxungensis sp. nov., isolated from raw yak (Bos grunniens) milk.</title>
        <authorList>
            <person name="Wu Z."/>
            <person name="Gao C."/>
            <person name="Han J."/>
            <person name="Liu Z."/>
        </authorList>
    </citation>
    <scope>NUCLEOTIDE SEQUENCE [LARGE SCALE GENOMIC DNA]</scope>
    <source>
        <strain evidence="2 3">BD3526</strain>
        <plasmid evidence="2 3">unnamed1</plasmid>
    </source>
</reference>
<dbReference type="RefSeq" id="WP_087071390.1">
    <property type="nucleotide sequence ID" value="NZ_CP021170.1"/>
</dbReference>
<gene>
    <name evidence="2" type="ORF">AR543_p0070</name>
</gene>
<protein>
    <submittedName>
        <fullName evidence="2">Uncharacterized protein</fullName>
    </submittedName>
</protein>
<dbReference type="Proteomes" id="UP000078148">
    <property type="component" value="Plasmid unnamed1"/>
</dbReference>
<keyword evidence="2" id="KW-0614">Plasmid</keyword>
<evidence type="ECO:0000256" key="1">
    <source>
        <dbReference type="SAM" id="Phobius"/>
    </source>
</evidence>
<dbReference type="KEGG" id="pbv:AR543_p0070"/>
<evidence type="ECO:0000313" key="2">
    <source>
        <dbReference type="EMBL" id="ARR10678.1"/>
    </source>
</evidence>
<keyword evidence="1" id="KW-1133">Transmembrane helix</keyword>
<sequence length="86" mass="9328">MTVSVFTHYASLGAIFWLGIVFIMILPLWFMVLTGYCPLIIDKSISLQQRSKALFIVSAFSGTMIIGAVLIGWAVTIAAPYNSPSG</sequence>
<keyword evidence="1" id="KW-0472">Membrane</keyword>
<dbReference type="EMBL" id="CP021170">
    <property type="protein sequence ID" value="ARR10678.1"/>
    <property type="molecule type" value="Genomic_DNA"/>
</dbReference>
<name>A0A1X9T413_9BACL</name>
<accession>A0A1X9T413</accession>
<keyword evidence="3" id="KW-1185">Reference proteome</keyword>
<feature type="transmembrane region" description="Helical" evidence="1">
    <location>
        <begin position="15"/>
        <end position="41"/>
    </location>
</feature>
<proteinExistence type="predicted"/>
<keyword evidence="1" id="KW-0812">Transmembrane</keyword>
<feature type="transmembrane region" description="Helical" evidence="1">
    <location>
        <begin position="53"/>
        <end position="79"/>
    </location>
</feature>
<dbReference type="AlphaFoldDB" id="A0A1X9T413"/>
<organism evidence="2 3">
    <name type="scientific">Paenibacillus bovis</name>
    <dbReference type="NCBI Taxonomy" id="1616788"/>
    <lineage>
        <taxon>Bacteria</taxon>
        <taxon>Bacillati</taxon>
        <taxon>Bacillota</taxon>
        <taxon>Bacilli</taxon>
        <taxon>Bacillales</taxon>
        <taxon>Paenibacillaceae</taxon>
        <taxon>Paenibacillus</taxon>
    </lineage>
</organism>
<geneLocation type="plasmid" evidence="2 3">
    <name>unnamed1</name>
</geneLocation>
<evidence type="ECO:0000313" key="3">
    <source>
        <dbReference type="Proteomes" id="UP000078148"/>
    </source>
</evidence>